<evidence type="ECO:0000313" key="6">
    <source>
        <dbReference type="WBParaSite" id="ACOC_0000958401-mRNA-1"/>
    </source>
</evidence>
<dbReference type="InterPro" id="IPR006954">
    <property type="entry name" value="Mlt-10-like"/>
</dbReference>
<sequence length="672" mass="76139">MAIVQFLLAVLSIETLFITVLSIPQQKSTERQFLELNTEKLRDFWHIITIRGLIKAHAKQALGDLPPVERVVYDLCVRNADTIVALAKCATRVFDARDNARQQARFTSNYKLSAMNTELHKANSLLAKNTTRLFDVADNSKPQHRPRSKYKQATVNTEHQKANSSLAKNTKRLFDVADKSKPQDRPRSKYKQPSMSTELHKANSSLAKNTKRLFDVADKSKPQDRPRSKYKQPSMNTELHKANSSLAKNTKRLFDVADKSKPKDRPRSKYKQPSMNTELHKTNSSLAKNKASSIMDHGGIRIQARLGNLTRRNSTAERKSDKVVFKNVRTGKEVTRRIPIKPASEDVFVLIRFFRLFDEAKLGIDSHAPKLKNTAAAAMEEVLDIVNAYASLITKIKPDVEEVRYVKLPIVEELSLMNKKWMRAQASFNEEQKADYKEKGYAFLNNEQMDLIYNRQEQLVYGMNVTELGSLTKEQKVERIERDIRALAALDQPRWPAWGFRNEGGSARHRWRRQADSEAVAASEEPGTEEESGIVFRTLSPTVFTSLIGTGAALEVVTLSPQVFLAEILFPRALVVSILGNLFVKRFLNFSAEILSPRVFLAAILSPNALIARIMSPTSFRVEVLSPRAMHTWVLSPEALVSPICTLFFVFIKGSRRIKSARRSALCVNKNF</sequence>
<evidence type="ECO:0000256" key="2">
    <source>
        <dbReference type="SAM" id="Phobius"/>
    </source>
</evidence>
<gene>
    <name evidence="4" type="ORF">ACOC_LOCUS9585</name>
</gene>
<dbReference type="STRING" id="334426.A0A0R3PUJ8"/>
<keyword evidence="2" id="KW-0812">Transmembrane</keyword>
<feature type="transmembrane region" description="Helical" evidence="2">
    <location>
        <begin position="634"/>
        <end position="652"/>
    </location>
</feature>
<dbReference type="AlphaFoldDB" id="A0A0R3PUJ8"/>
<name>A0A0R3PUJ8_ANGCS</name>
<feature type="compositionally biased region" description="Polar residues" evidence="1">
    <location>
        <begin position="191"/>
        <end position="208"/>
    </location>
</feature>
<evidence type="ECO:0000256" key="1">
    <source>
        <dbReference type="SAM" id="MobiDB-lite"/>
    </source>
</evidence>
<feature type="compositionally biased region" description="Basic and acidic residues" evidence="1">
    <location>
        <begin position="212"/>
        <end position="227"/>
    </location>
</feature>
<dbReference type="WBParaSite" id="ACOC_0000958401-mRNA-1">
    <property type="protein sequence ID" value="ACOC_0000958401-mRNA-1"/>
    <property type="gene ID" value="ACOC_0000958401"/>
</dbReference>
<proteinExistence type="predicted"/>
<reference evidence="6" key="1">
    <citation type="submission" date="2016-04" db="UniProtKB">
        <authorList>
            <consortium name="WormBaseParasite"/>
        </authorList>
    </citation>
    <scope>IDENTIFICATION</scope>
</reference>
<keyword evidence="5" id="KW-1185">Reference proteome</keyword>
<feature type="compositionally biased region" description="Basic and acidic residues" evidence="1">
    <location>
        <begin position="172"/>
        <end position="187"/>
    </location>
</feature>
<dbReference type="PANTHER" id="PTHR21523:SF38">
    <property type="entry name" value="MLT-TEN (MLT-10) RELATED"/>
    <property type="match status" value="1"/>
</dbReference>
<keyword evidence="3" id="KW-0732">Signal</keyword>
<dbReference type="Pfam" id="PF04870">
    <property type="entry name" value="Moulting_cycle"/>
    <property type="match status" value="1"/>
</dbReference>
<evidence type="ECO:0000256" key="3">
    <source>
        <dbReference type="SAM" id="SignalP"/>
    </source>
</evidence>
<organism evidence="6">
    <name type="scientific">Angiostrongylus costaricensis</name>
    <name type="common">Nematode worm</name>
    <dbReference type="NCBI Taxonomy" id="334426"/>
    <lineage>
        <taxon>Eukaryota</taxon>
        <taxon>Metazoa</taxon>
        <taxon>Ecdysozoa</taxon>
        <taxon>Nematoda</taxon>
        <taxon>Chromadorea</taxon>
        <taxon>Rhabditida</taxon>
        <taxon>Rhabditina</taxon>
        <taxon>Rhabditomorpha</taxon>
        <taxon>Strongyloidea</taxon>
        <taxon>Metastrongylidae</taxon>
        <taxon>Angiostrongylus</taxon>
    </lineage>
</organism>
<feature type="compositionally biased region" description="Polar residues" evidence="1">
    <location>
        <begin position="271"/>
        <end position="285"/>
    </location>
</feature>
<feature type="compositionally biased region" description="Polar residues" evidence="1">
    <location>
        <begin position="231"/>
        <end position="248"/>
    </location>
</feature>
<feature type="chain" id="PRO_5043130330" evidence="3">
    <location>
        <begin position="23"/>
        <end position="672"/>
    </location>
</feature>
<accession>A0A0R3PUJ8</accession>
<keyword evidence="2" id="KW-1133">Transmembrane helix</keyword>
<dbReference type="EMBL" id="UYYA01004320">
    <property type="protein sequence ID" value="VDM61170.1"/>
    <property type="molecule type" value="Genomic_DNA"/>
</dbReference>
<feature type="signal peptide" evidence="3">
    <location>
        <begin position="1"/>
        <end position="22"/>
    </location>
</feature>
<evidence type="ECO:0000313" key="5">
    <source>
        <dbReference type="Proteomes" id="UP000267027"/>
    </source>
</evidence>
<protein>
    <submittedName>
        <fullName evidence="4 6">Uncharacterized protein</fullName>
    </submittedName>
</protein>
<feature type="region of interest" description="Disordered" evidence="1">
    <location>
        <begin position="136"/>
        <end position="285"/>
    </location>
</feature>
<dbReference type="OrthoDB" id="5870064at2759"/>
<feature type="compositionally biased region" description="Basic and acidic residues" evidence="1">
    <location>
        <begin position="252"/>
        <end position="267"/>
    </location>
</feature>
<dbReference type="PANTHER" id="PTHR21523">
    <property type="match status" value="1"/>
</dbReference>
<reference evidence="4 5" key="2">
    <citation type="submission" date="2018-11" db="EMBL/GenBank/DDBJ databases">
        <authorList>
            <consortium name="Pathogen Informatics"/>
        </authorList>
    </citation>
    <scope>NUCLEOTIDE SEQUENCE [LARGE SCALE GENOMIC DNA]</scope>
    <source>
        <strain evidence="4 5">Costa Rica</strain>
    </source>
</reference>
<dbReference type="Proteomes" id="UP000267027">
    <property type="component" value="Unassembled WGS sequence"/>
</dbReference>
<evidence type="ECO:0000313" key="4">
    <source>
        <dbReference type="EMBL" id="VDM61170.1"/>
    </source>
</evidence>
<feature type="compositionally biased region" description="Polar residues" evidence="1">
    <location>
        <begin position="151"/>
        <end position="168"/>
    </location>
</feature>
<keyword evidence="2" id="KW-0472">Membrane</keyword>
<dbReference type="OMA" id="KPHAFAN"/>